<feature type="transmembrane region" description="Helical" evidence="1">
    <location>
        <begin position="44"/>
        <end position="66"/>
    </location>
</feature>
<dbReference type="OrthoDB" id="329514at2"/>
<feature type="transmembrane region" description="Helical" evidence="1">
    <location>
        <begin position="86"/>
        <end position="104"/>
    </location>
</feature>
<dbReference type="AlphaFoldDB" id="A0A1I5WQP3"/>
<dbReference type="EMBL" id="FOXH01000012">
    <property type="protein sequence ID" value="SFQ22059.1"/>
    <property type="molecule type" value="Genomic_DNA"/>
</dbReference>
<dbReference type="Proteomes" id="UP000199306">
    <property type="component" value="Unassembled WGS sequence"/>
</dbReference>
<protein>
    <recommendedName>
        <fullName evidence="4">Cytochrome b561</fullName>
    </recommendedName>
</protein>
<sequence>MYNIFLTVHSYLRWVVLILALVAIVKGLIGLSSKSKFVEGDRKVGLFFMISCHTQLLIGLILYVFLSPITQSAFQDFGAAMKNSSLRFYAVEHILVNVLAVILVTIGHSKNKKGISSASKHKNAVIFYGLGLVLILSRIPWDRLF</sequence>
<organism evidence="2 3">
    <name type="scientific">Pseudarcicella hirudinis</name>
    <dbReference type="NCBI Taxonomy" id="1079859"/>
    <lineage>
        <taxon>Bacteria</taxon>
        <taxon>Pseudomonadati</taxon>
        <taxon>Bacteroidota</taxon>
        <taxon>Cytophagia</taxon>
        <taxon>Cytophagales</taxon>
        <taxon>Flectobacillaceae</taxon>
        <taxon>Pseudarcicella</taxon>
    </lineage>
</organism>
<keyword evidence="3" id="KW-1185">Reference proteome</keyword>
<dbReference type="RefSeq" id="WP_092018655.1">
    <property type="nucleotide sequence ID" value="NZ_FOXH01000012.1"/>
</dbReference>
<feature type="transmembrane region" description="Helical" evidence="1">
    <location>
        <begin position="125"/>
        <end position="141"/>
    </location>
</feature>
<feature type="transmembrane region" description="Helical" evidence="1">
    <location>
        <begin position="12"/>
        <end position="32"/>
    </location>
</feature>
<dbReference type="STRING" id="1079859.SAMN04515674_112117"/>
<evidence type="ECO:0000256" key="1">
    <source>
        <dbReference type="SAM" id="Phobius"/>
    </source>
</evidence>
<keyword evidence="1" id="KW-1133">Transmembrane helix</keyword>
<accession>A0A1I5WQP3</accession>
<reference evidence="2 3" key="1">
    <citation type="submission" date="2016-10" db="EMBL/GenBank/DDBJ databases">
        <authorList>
            <person name="de Groot N.N."/>
        </authorList>
    </citation>
    <scope>NUCLEOTIDE SEQUENCE [LARGE SCALE GENOMIC DNA]</scope>
    <source>
        <strain evidence="3">E92,LMG 26720,CCM 7988</strain>
    </source>
</reference>
<proteinExistence type="predicted"/>
<keyword evidence="1" id="KW-0812">Transmembrane</keyword>
<keyword evidence="1" id="KW-0472">Membrane</keyword>
<name>A0A1I5WQP3_9BACT</name>
<evidence type="ECO:0008006" key="4">
    <source>
        <dbReference type="Google" id="ProtNLM"/>
    </source>
</evidence>
<evidence type="ECO:0000313" key="3">
    <source>
        <dbReference type="Proteomes" id="UP000199306"/>
    </source>
</evidence>
<gene>
    <name evidence="2" type="ORF">SAMN04515674_112117</name>
</gene>
<evidence type="ECO:0000313" key="2">
    <source>
        <dbReference type="EMBL" id="SFQ22059.1"/>
    </source>
</evidence>